<comment type="cofactor">
    <cofactor evidence="1">
        <name>FAD</name>
        <dbReference type="ChEBI" id="CHEBI:57692"/>
    </cofactor>
</comment>
<dbReference type="FunFam" id="3.30.390.30:FF:000003">
    <property type="entry name" value="Glutathione reductase"/>
    <property type="match status" value="1"/>
</dbReference>
<feature type="domain" description="FAD/NAD(P)-binding" evidence="10">
    <location>
        <begin position="8"/>
        <end position="320"/>
    </location>
</feature>
<dbReference type="EC" id="1.8.1.7" evidence="11"/>
<dbReference type="GO" id="GO:0050661">
    <property type="term" value="F:NADP binding"/>
    <property type="evidence" value="ECO:0007669"/>
    <property type="project" value="InterPro"/>
</dbReference>
<keyword evidence="7" id="KW-1015">Disulfide bond</keyword>
<dbReference type="InterPro" id="IPR001100">
    <property type="entry name" value="Pyr_nuc-diS_OxRdtase"/>
</dbReference>
<comment type="subunit">
    <text evidence="3">Homodimer.</text>
</comment>
<dbReference type="SUPFAM" id="SSF51905">
    <property type="entry name" value="FAD/NAD(P)-binding domain"/>
    <property type="match status" value="1"/>
</dbReference>
<proteinExistence type="inferred from homology"/>
<dbReference type="PANTHER" id="PTHR42737:SF2">
    <property type="entry name" value="GLUTATHIONE REDUCTASE"/>
    <property type="match status" value="1"/>
</dbReference>
<name>A0A3B0XH33_9ZZZZ</name>
<dbReference type="SUPFAM" id="SSF55424">
    <property type="entry name" value="FAD/NAD-linked reductases, dimerisation (C-terminal) domain"/>
    <property type="match status" value="1"/>
</dbReference>
<evidence type="ECO:0000259" key="10">
    <source>
        <dbReference type="Pfam" id="PF07992"/>
    </source>
</evidence>
<dbReference type="InterPro" id="IPR023753">
    <property type="entry name" value="FAD/NAD-binding_dom"/>
</dbReference>
<dbReference type="Gene3D" id="3.50.50.60">
    <property type="entry name" value="FAD/NAD(P)-binding domain"/>
    <property type="match status" value="2"/>
</dbReference>
<evidence type="ECO:0000256" key="3">
    <source>
        <dbReference type="ARBA" id="ARBA00011738"/>
    </source>
</evidence>
<keyword evidence="5" id="KW-0274">FAD</keyword>
<dbReference type="InterPro" id="IPR012999">
    <property type="entry name" value="Pyr_OxRdtase_I_AS"/>
</dbReference>
<dbReference type="GO" id="GO:0005829">
    <property type="term" value="C:cytosol"/>
    <property type="evidence" value="ECO:0007669"/>
    <property type="project" value="TreeGrafter"/>
</dbReference>
<evidence type="ECO:0000259" key="9">
    <source>
        <dbReference type="Pfam" id="PF02852"/>
    </source>
</evidence>
<dbReference type="Pfam" id="PF07992">
    <property type="entry name" value="Pyr_redox_2"/>
    <property type="match status" value="1"/>
</dbReference>
<dbReference type="PIRSF" id="PIRSF000350">
    <property type="entry name" value="Mercury_reductase_MerA"/>
    <property type="match status" value="1"/>
</dbReference>
<evidence type="ECO:0000256" key="2">
    <source>
        <dbReference type="ARBA" id="ARBA00007532"/>
    </source>
</evidence>
<evidence type="ECO:0000256" key="1">
    <source>
        <dbReference type="ARBA" id="ARBA00001974"/>
    </source>
</evidence>
<dbReference type="EMBL" id="UOFI01000050">
    <property type="protein sequence ID" value="VAW63910.1"/>
    <property type="molecule type" value="Genomic_DNA"/>
</dbReference>
<reference evidence="11" key="1">
    <citation type="submission" date="2018-06" db="EMBL/GenBank/DDBJ databases">
        <authorList>
            <person name="Zhirakovskaya E."/>
        </authorList>
    </citation>
    <scope>NUCLEOTIDE SEQUENCE</scope>
</reference>
<dbReference type="Gene3D" id="3.30.390.30">
    <property type="match status" value="1"/>
</dbReference>
<keyword evidence="4" id="KW-0285">Flavoprotein</keyword>
<keyword evidence="6 11" id="KW-0560">Oxidoreductase</keyword>
<dbReference type="InterPro" id="IPR046952">
    <property type="entry name" value="GSHR/TRXR-like"/>
</dbReference>
<dbReference type="Pfam" id="PF02852">
    <property type="entry name" value="Pyr_redox_dim"/>
    <property type="match status" value="1"/>
</dbReference>
<dbReference type="GO" id="GO:0050660">
    <property type="term" value="F:flavin adenine dinucleotide binding"/>
    <property type="evidence" value="ECO:0007669"/>
    <property type="project" value="InterPro"/>
</dbReference>
<dbReference type="PANTHER" id="PTHR42737">
    <property type="entry name" value="GLUTATHIONE REDUCTASE"/>
    <property type="match status" value="1"/>
</dbReference>
<feature type="domain" description="Pyridine nucleotide-disulphide oxidoreductase dimerisation" evidence="9">
    <location>
        <begin position="341"/>
        <end position="450"/>
    </location>
</feature>
<evidence type="ECO:0000256" key="6">
    <source>
        <dbReference type="ARBA" id="ARBA00023002"/>
    </source>
</evidence>
<dbReference type="GO" id="GO:0005739">
    <property type="term" value="C:mitochondrion"/>
    <property type="evidence" value="ECO:0007669"/>
    <property type="project" value="TreeGrafter"/>
</dbReference>
<gene>
    <name evidence="11" type="ORF">MNBD_GAMMA09-1147</name>
</gene>
<sequence length="451" mass="49070">MPKKYDYELIAIGGGSGGLSVAERAAVYGVKCAVIESGDIGGTCVNVGCVPKKIMWFGANLAHALEDAKDYGFDLQSSGFNWGHLVKKREDYISGINNWYHNYLADSNIDELQGFASFVDEHTVDVDGKRFSAKHIVVSSGTKPTVPDLPGAEHGITSDGFFELTECPGKVAIVGSGYIAVELAGVLNALSCGVCMYLRKEHILGSFDGMLRESLLEQMLDQGVDIMSRTQITEIIKEEDGTLSICDDKGNKSKGFHEVIWAIGRDPNTRGMNLEAANIETDEQGFITTDLYQNTNVKNIFALGDITGRAPLTPVAIAAGRRLADRLYNNQTDRHLDYKMIATVVFSHPPIATVGLTEGEARKEHGAAIKIYQTRFTAMYNSMTRHEVKTAMKLVCIGAQEKVVGCHIIGPGADEMLQGFAVAMRMGATKKDFDDTVAIHPTSAEELVTMR</sequence>
<dbReference type="FunFam" id="3.50.50.60:FF:000235">
    <property type="entry name" value="Glutathione reductase"/>
    <property type="match status" value="1"/>
</dbReference>
<organism evidence="11">
    <name type="scientific">hydrothermal vent metagenome</name>
    <dbReference type="NCBI Taxonomy" id="652676"/>
    <lineage>
        <taxon>unclassified sequences</taxon>
        <taxon>metagenomes</taxon>
        <taxon>ecological metagenomes</taxon>
    </lineage>
</organism>
<accession>A0A3B0XH33</accession>
<evidence type="ECO:0000256" key="7">
    <source>
        <dbReference type="ARBA" id="ARBA00023157"/>
    </source>
</evidence>
<dbReference type="GO" id="GO:0045454">
    <property type="term" value="P:cell redox homeostasis"/>
    <property type="evidence" value="ECO:0007669"/>
    <property type="project" value="InterPro"/>
</dbReference>
<evidence type="ECO:0000256" key="5">
    <source>
        <dbReference type="ARBA" id="ARBA00022827"/>
    </source>
</evidence>
<comment type="similarity">
    <text evidence="2">Belongs to the class-I pyridine nucleotide-disulfide oxidoreductase family.</text>
</comment>
<evidence type="ECO:0000256" key="4">
    <source>
        <dbReference type="ARBA" id="ARBA00022630"/>
    </source>
</evidence>
<dbReference type="NCBIfam" id="NF004776">
    <property type="entry name" value="PRK06116.1"/>
    <property type="match status" value="1"/>
</dbReference>
<dbReference type="InterPro" id="IPR016156">
    <property type="entry name" value="FAD/NAD-linked_Rdtase_dimer_sf"/>
</dbReference>
<dbReference type="PRINTS" id="PR00368">
    <property type="entry name" value="FADPNR"/>
</dbReference>
<dbReference type="PROSITE" id="PS00076">
    <property type="entry name" value="PYRIDINE_REDOX_1"/>
    <property type="match status" value="1"/>
</dbReference>
<dbReference type="NCBIfam" id="TIGR01421">
    <property type="entry name" value="gluta_reduc_1"/>
    <property type="match status" value="1"/>
</dbReference>
<keyword evidence="8" id="KW-0676">Redox-active center</keyword>
<dbReference type="AlphaFoldDB" id="A0A3B0XH33"/>
<dbReference type="GO" id="GO:0034599">
    <property type="term" value="P:cellular response to oxidative stress"/>
    <property type="evidence" value="ECO:0007669"/>
    <property type="project" value="TreeGrafter"/>
</dbReference>
<evidence type="ECO:0000313" key="11">
    <source>
        <dbReference type="EMBL" id="VAW63910.1"/>
    </source>
</evidence>
<dbReference type="GO" id="GO:0004362">
    <property type="term" value="F:glutathione-disulfide reductase (NADPH) activity"/>
    <property type="evidence" value="ECO:0007669"/>
    <property type="project" value="UniProtKB-EC"/>
</dbReference>
<dbReference type="InterPro" id="IPR036188">
    <property type="entry name" value="FAD/NAD-bd_sf"/>
</dbReference>
<dbReference type="InterPro" id="IPR004099">
    <property type="entry name" value="Pyr_nucl-diS_OxRdtase_dimer"/>
</dbReference>
<evidence type="ECO:0000256" key="8">
    <source>
        <dbReference type="ARBA" id="ARBA00023284"/>
    </source>
</evidence>
<protein>
    <submittedName>
        <fullName evidence="11">Glutathione reductase</fullName>
        <ecNumber evidence="11">1.8.1.7</ecNumber>
    </submittedName>
</protein>
<dbReference type="PRINTS" id="PR00411">
    <property type="entry name" value="PNDRDTASEI"/>
</dbReference>
<dbReference type="GO" id="GO:0006749">
    <property type="term" value="P:glutathione metabolic process"/>
    <property type="evidence" value="ECO:0007669"/>
    <property type="project" value="InterPro"/>
</dbReference>
<dbReference type="InterPro" id="IPR006322">
    <property type="entry name" value="Glutathione_Rdtase_euk/bac"/>
</dbReference>